<dbReference type="OrthoDB" id="3914899at2759"/>
<dbReference type="eggNOG" id="ENOG502RKT9">
    <property type="taxonomic scope" value="Eukaryota"/>
</dbReference>
<dbReference type="RefSeq" id="XP_007681223.1">
    <property type="nucleotide sequence ID" value="XM_007683033.1"/>
</dbReference>
<name>M2MZM3_BAUPA</name>
<keyword evidence="3" id="KW-1185">Reference proteome</keyword>
<dbReference type="KEGG" id="bcom:BAUCODRAFT_126776"/>
<organism evidence="2 3">
    <name type="scientific">Baudoinia panamericana (strain UAMH 10762)</name>
    <name type="common">Angels' share fungus</name>
    <name type="synonym">Baudoinia compniacensis (strain UAMH 10762)</name>
    <dbReference type="NCBI Taxonomy" id="717646"/>
    <lineage>
        <taxon>Eukaryota</taxon>
        <taxon>Fungi</taxon>
        <taxon>Dikarya</taxon>
        <taxon>Ascomycota</taxon>
        <taxon>Pezizomycotina</taxon>
        <taxon>Dothideomycetes</taxon>
        <taxon>Dothideomycetidae</taxon>
        <taxon>Mycosphaerellales</taxon>
        <taxon>Teratosphaeriaceae</taxon>
        <taxon>Baudoinia</taxon>
    </lineage>
</organism>
<accession>M2MZM3</accession>
<proteinExistence type="predicted"/>
<evidence type="ECO:0000313" key="3">
    <source>
        <dbReference type="Proteomes" id="UP000011761"/>
    </source>
</evidence>
<dbReference type="Proteomes" id="UP000011761">
    <property type="component" value="Unassembled WGS sequence"/>
</dbReference>
<dbReference type="EMBL" id="KB445563">
    <property type="protein sequence ID" value="EMC91790.1"/>
    <property type="molecule type" value="Genomic_DNA"/>
</dbReference>
<gene>
    <name evidence="2" type="ORF">BAUCODRAFT_126776</name>
</gene>
<dbReference type="HOGENOM" id="CLU_794829_0_0_1"/>
<dbReference type="GeneID" id="19108084"/>
<feature type="compositionally biased region" description="Low complexity" evidence="1">
    <location>
        <begin position="234"/>
        <end position="250"/>
    </location>
</feature>
<evidence type="ECO:0000313" key="2">
    <source>
        <dbReference type="EMBL" id="EMC91790.1"/>
    </source>
</evidence>
<protein>
    <submittedName>
        <fullName evidence="2">Uncharacterized protein</fullName>
    </submittedName>
</protein>
<evidence type="ECO:0000256" key="1">
    <source>
        <dbReference type="SAM" id="MobiDB-lite"/>
    </source>
</evidence>
<reference evidence="2 3" key="1">
    <citation type="journal article" date="2012" name="PLoS Pathog.">
        <title>Diverse lifestyles and strategies of plant pathogenesis encoded in the genomes of eighteen Dothideomycetes fungi.</title>
        <authorList>
            <person name="Ohm R.A."/>
            <person name="Feau N."/>
            <person name="Henrissat B."/>
            <person name="Schoch C.L."/>
            <person name="Horwitz B.A."/>
            <person name="Barry K.W."/>
            <person name="Condon B.J."/>
            <person name="Copeland A.C."/>
            <person name="Dhillon B."/>
            <person name="Glaser F."/>
            <person name="Hesse C.N."/>
            <person name="Kosti I."/>
            <person name="LaButti K."/>
            <person name="Lindquist E.A."/>
            <person name="Lucas S."/>
            <person name="Salamov A.A."/>
            <person name="Bradshaw R.E."/>
            <person name="Ciuffetti L."/>
            <person name="Hamelin R.C."/>
            <person name="Kema G.H.J."/>
            <person name="Lawrence C."/>
            <person name="Scott J.A."/>
            <person name="Spatafora J.W."/>
            <person name="Turgeon B.G."/>
            <person name="de Wit P.J.G.M."/>
            <person name="Zhong S."/>
            <person name="Goodwin S.B."/>
            <person name="Grigoriev I.V."/>
        </authorList>
    </citation>
    <scope>NUCLEOTIDE SEQUENCE [LARGE SCALE GENOMIC DNA]</scope>
    <source>
        <strain evidence="2 3">UAMH 10762</strain>
    </source>
</reference>
<dbReference type="OMA" id="KKWQYTR"/>
<feature type="region of interest" description="Disordered" evidence="1">
    <location>
        <begin position="234"/>
        <end position="258"/>
    </location>
</feature>
<sequence length="329" mass="36947">MYPNRQPSVLPALYFQHRFYTSQLTQTHQALSKSYRKLARVETELADGQDRQVTRKEKKQLQWSKSTTRATVQKLESQQANLQESLRQCNHLIASYGTNTSCYQWPLPPETPWTTHPPTTSWTGSQICSPYGPFTPTPWHGWLKTATAPVHSRTFTVTSQQQPPRPQYWDLSMLRERRQSSPEASLADSGFYEPATNTQLLAAALASEDRIADPEHVFAHELIEAAGYKAAEAASEDSSMGGHRSMMSSVSEKDEVPELPRSPIVSALSGVELNDESKATWLLHQRRHSENAVSLIESCLAVPRKHVRGASIGPVPAQRRKRDTSTIED</sequence>
<dbReference type="AlphaFoldDB" id="M2MZM3"/>